<evidence type="ECO:0000313" key="3">
    <source>
        <dbReference type="Proteomes" id="UP000735302"/>
    </source>
</evidence>
<feature type="region of interest" description="Disordered" evidence="1">
    <location>
        <begin position="1"/>
        <end position="139"/>
    </location>
</feature>
<feature type="region of interest" description="Disordered" evidence="1">
    <location>
        <begin position="208"/>
        <end position="229"/>
    </location>
</feature>
<organism evidence="2 3">
    <name type="scientific">Plakobranchus ocellatus</name>
    <dbReference type="NCBI Taxonomy" id="259542"/>
    <lineage>
        <taxon>Eukaryota</taxon>
        <taxon>Metazoa</taxon>
        <taxon>Spiralia</taxon>
        <taxon>Lophotrochozoa</taxon>
        <taxon>Mollusca</taxon>
        <taxon>Gastropoda</taxon>
        <taxon>Heterobranchia</taxon>
        <taxon>Euthyneura</taxon>
        <taxon>Panpulmonata</taxon>
        <taxon>Sacoglossa</taxon>
        <taxon>Placobranchoidea</taxon>
        <taxon>Plakobranchidae</taxon>
        <taxon>Plakobranchus</taxon>
    </lineage>
</organism>
<feature type="non-terminal residue" evidence="2">
    <location>
        <position position="229"/>
    </location>
</feature>
<gene>
    <name evidence="2" type="ORF">PoB_002947800</name>
</gene>
<evidence type="ECO:0000256" key="1">
    <source>
        <dbReference type="SAM" id="MobiDB-lite"/>
    </source>
</evidence>
<protein>
    <submittedName>
        <fullName evidence="2">Uncharacterized protein</fullName>
    </submittedName>
</protein>
<dbReference type="AlphaFoldDB" id="A0AAV4A8A9"/>
<sequence length="229" mass="24649">MKANFANDATISSQVEGHLTHLAPGGKPDHQSPYANDAKTIGTSVEGHVTYLAPGGKPDYQSPYANDAKTIDTSTKGHMTYLAPGDHQSPYANDVISRSNGSQLNSNSRSGKASVEPNDLTPQEASTNHYDALQRSERDSEVLHVYNEGFDHYDLPVEATGGREPSDALPLVLTVCPPGSEDTPGYVQLLDERENPIFDVDARGYSKMDCSPVPVGGETTDSEKHVYSN</sequence>
<keyword evidence="3" id="KW-1185">Reference proteome</keyword>
<dbReference type="Proteomes" id="UP000735302">
    <property type="component" value="Unassembled WGS sequence"/>
</dbReference>
<feature type="compositionally biased region" description="Polar residues" evidence="1">
    <location>
        <begin position="96"/>
        <end position="111"/>
    </location>
</feature>
<comment type="caution">
    <text evidence="2">The sequence shown here is derived from an EMBL/GenBank/DDBJ whole genome shotgun (WGS) entry which is preliminary data.</text>
</comment>
<proteinExistence type="predicted"/>
<feature type="compositionally biased region" description="Polar residues" evidence="1">
    <location>
        <begin position="120"/>
        <end position="129"/>
    </location>
</feature>
<reference evidence="2 3" key="1">
    <citation type="journal article" date="2021" name="Elife">
        <title>Chloroplast acquisition without the gene transfer in kleptoplastic sea slugs, Plakobranchus ocellatus.</title>
        <authorList>
            <person name="Maeda T."/>
            <person name="Takahashi S."/>
            <person name="Yoshida T."/>
            <person name="Shimamura S."/>
            <person name="Takaki Y."/>
            <person name="Nagai Y."/>
            <person name="Toyoda A."/>
            <person name="Suzuki Y."/>
            <person name="Arimoto A."/>
            <person name="Ishii H."/>
            <person name="Satoh N."/>
            <person name="Nishiyama T."/>
            <person name="Hasebe M."/>
            <person name="Maruyama T."/>
            <person name="Minagawa J."/>
            <person name="Obokata J."/>
            <person name="Shigenobu S."/>
        </authorList>
    </citation>
    <scope>NUCLEOTIDE SEQUENCE [LARGE SCALE GENOMIC DNA]</scope>
</reference>
<evidence type="ECO:0000313" key="2">
    <source>
        <dbReference type="EMBL" id="GFO02973.1"/>
    </source>
</evidence>
<name>A0AAV4A8A9_9GAST</name>
<dbReference type="EMBL" id="BLXT01003690">
    <property type="protein sequence ID" value="GFO02973.1"/>
    <property type="molecule type" value="Genomic_DNA"/>
</dbReference>
<accession>A0AAV4A8A9</accession>